<dbReference type="PANTHER" id="PTHR42930:SF3">
    <property type="entry name" value="PHOSPHATE-SPECIFIC TRANSPORT SYSTEM ACCESSORY PROTEIN PHOU"/>
    <property type="match status" value="1"/>
</dbReference>
<dbReference type="Pfam" id="PF01895">
    <property type="entry name" value="PhoU"/>
    <property type="match status" value="2"/>
</dbReference>
<comment type="caution">
    <text evidence="4">The sequence shown here is derived from an EMBL/GenBank/DDBJ whole genome shotgun (WGS) entry which is preliminary data.</text>
</comment>
<dbReference type="InterPro" id="IPR028366">
    <property type="entry name" value="PhoU"/>
</dbReference>
<gene>
    <name evidence="4" type="primary">phoU</name>
    <name evidence="4" type="ORF">V8P97_02040</name>
</gene>
<dbReference type="SUPFAM" id="SSF109755">
    <property type="entry name" value="PhoU-like"/>
    <property type="match status" value="1"/>
</dbReference>
<evidence type="ECO:0000256" key="1">
    <source>
        <dbReference type="ARBA" id="ARBA00022592"/>
    </source>
</evidence>
<dbReference type="Proteomes" id="UP001373159">
    <property type="component" value="Unassembled WGS sequence"/>
</dbReference>
<evidence type="ECO:0000259" key="3">
    <source>
        <dbReference type="Pfam" id="PF01895"/>
    </source>
</evidence>
<comment type="function">
    <text evidence="2">Plays a role in the regulation of phosphate uptake.</text>
</comment>
<evidence type="ECO:0000313" key="5">
    <source>
        <dbReference type="Proteomes" id="UP001373159"/>
    </source>
</evidence>
<dbReference type="PANTHER" id="PTHR42930">
    <property type="entry name" value="PHOSPHATE-SPECIFIC TRANSPORT SYSTEM ACCESSORY PROTEIN PHOU"/>
    <property type="match status" value="1"/>
</dbReference>
<organism evidence="4 5">
    <name type="scientific">Bifidobacterium favimelis</name>
    <dbReference type="NCBI Taxonomy" id="3122979"/>
    <lineage>
        <taxon>Bacteria</taxon>
        <taxon>Bacillati</taxon>
        <taxon>Actinomycetota</taxon>
        <taxon>Actinomycetes</taxon>
        <taxon>Bifidobacteriales</taxon>
        <taxon>Bifidobacteriaceae</taxon>
        <taxon>Bifidobacterium</taxon>
    </lineage>
</organism>
<keyword evidence="2" id="KW-0813">Transport</keyword>
<evidence type="ECO:0000313" key="4">
    <source>
        <dbReference type="EMBL" id="MEK0306254.1"/>
    </source>
</evidence>
<dbReference type="InterPro" id="IPR026022">
    <property type="entry name" value="PhoU_dom"/>
</dbReference>
<comment type="similarity">
    <text evidence="2">Belongs to the PhoU family.</text>
</comment>
<name>A0ABU8ZM27_9BIFI</name>
<comment type="subcellular location">
    <subcellularLocation>
        <location evidence="2">Cytoplasm</location>
    </subcellularLocation>
</comment>
<feature type="domain" description="PhoU" evidence="3">
    <location>
        <begin position="122"/>
        <end position="204"/>
    </location>
</feature>
<keyword evidence="5" id="KW-1185">Reference proteome</keyword>
<dbReference type="PIRSF" id="PIRSF003107">
    <property type="entry name" value="PhoU"/>
    <property type="match status" value="1"/>
</dbReference>
<keyword evidence="2" id="KW-0963">Cytoplasm</keyword>
<keyword evidence="1 2" id="KW-0592">Phosphate transport</keyword>
<dbReference type="Gene3D" id="1.20.58.220">
    <property type="entry name" value="Phosphate transport system protein phou homolog 2, domain 2"/>
    <property type="match status" value="1"/>
</dbReference>
<accession>A0ABU8ZM27</accession>
<dbReference type="NCBIfam" id="TIGR02135">
    <property type="entry name" value="phoU_full"/>
    <property type="match status" value="1"/>
</dbReference>
<reference evidence="4 5" key="1">
    <citation type="submission" date="2024-02" db="EMBL/GenBank/DDBJ databases">
        <title>Bifidobacterium honeyensis sp. nov., isolated from the comb honey.</title>
        <authorList>
            <person name="Liu W."/>
            <person name="Li Y."/>
        </authorList>
    </citation>
    <scope>NUCLEOTIDE SEQUENCE [LARGE SCALE GENOMIC DNA]</scope>
    <source>
        <strain evidence="4 5">IMAU50988</strain>
    </source>
</reference>
<evidence type="ECO:0000256" key="2">
    <source>
        <dbReference type="PIRNR" id="PIRNR003107"/>
    </source>
</evidence>
<dbReference type="EMBL" id="JBANBB010000001">
    <property type="protein sequence ID" value="MEK0306254.1"/>
    <property type="molecule type" value="Genomic_DNA"/>
</dbReference>
<comment type="subunit">
    <text evidence="2">Homodimer.</text>
</comment>
<dbReference type="InterPro" id="IPR038078">
    <property type="entry name" value="PhoU-like_sf"/>
</dbReference>
<dbReference type="RefSeq" id="WP_340468774.1">
    <property type="nucleotide sequence ID" value="NZ_JBANBB010000001.1"/>
</dbReference>
<feature type="domain" description="PhoU" evidence="3">
    <location>
        <begin position="17"/>
        <end position="103"/>
    </location>
</feature>
<protein>
    <recommendedName>
        <fullName evidence="2">Phosphate-specific transport system accessory protein PhoU</fullName>
    </recommendedName>
</protein>
<sequence>MRVIFNEELGQVADDMDRMASSVRDAIHSAGHALLDPDVDVAQEVIDGDARIDKLESSIIEQCVRLLAKQNPVATDLRVVVSTLSLSATFERMGDLARHIAEISRRAYPQSALPEQVLPLYRQMQDFLDTMADRLVAMLADRDAKIAEQIIVSDDELDRLHEQSFNYALSDQWEGSKQELIDMVLVARFMERLGDHGVSAARRVVYIVSGFDPTKDPKALDLDLD</sequence>
<proteinExistence type="inferred from homology"/>